<comment type="caution">
    <text evidence="6">The sequence shown here is derived from an EMBL/GenBank/DDBJ whole genome shotgun (WGS) entry which is preliminary data.</text>
</comment>
<keyword evidence="7" id="KW-1185">Reference proteome</keyword>
<protein>
    <recommendedName>
        <fullName evidence="5">Amino acid transporter transmembrane domain-containing protein</fullName>
    </recommendedName>
</protein>
<evidence type="ECO:0000256" key="4">
    <source>
        <dbReference type="ARBA" id="ARBA00023136"/>
    </source>
</evidence>
<keyword evidence="3" id="KW-1133">Transmembrane helix</keyword>
<dbReference type="InterPro" id="IPR013057">
    <property type="entry name" value="AA_transpt_TM"/>
</dbReference>
<evidence type="ECO:0000256" key="3">
    <source>
        <dbReference type="ARBA" id="ARBA00022989"/>
    </source>
</evidence>
<keyword evidence="2" id="KW-0812">Transmembrane</keyword>
<evidence type="ECO:0000313" key="7">
    <source>
        <dbReference type="Proteomes" id="UP001211065"/>
    </source>
</evidence>
<name>A0AAD5U1N8_9FUNG</name>
<accession>A0AAD5U1N8</accession>
<comment type="subcellular location">
    <subcellularLocation>
        <location evidence="1">Membrane</location>
    </subcellularLocation>
</comment>
<organism evidence="6 7">
    <name type="scientific">Clydaea vesicula</name>
    <dbReference type="NCBI Taxonomy" id="447962"/>
    <lineage>
        <taxon>Eukaryota</taxon>
        <taxon>Fungi</taxon>
        <taxon>Fungi incertae sedis</taxon>
        <taxon>Chytridiomycota</taxon>
        <taxon>Chytridiomycota incertae sedis</taxon>
        <taxon>Chytridiomycetes</taxon>
        <taxon>Lobulomycetales</taxon>
        <taxon>Lobulomycetaceae</taxon>
        <taxon>Clydaea</taxon>
    </lineage>
</organism>
<evidence type="ECO:0000256" key="2">
    <source>
        <dbReference type="ARBA" id="ARBA00022692"/>
    </source>
</evidence>
<dbReference type="GO" id="GO:0016020">
    <property type="term" value="C:membrane"/>
    <property type="evidence" value="ECO:0007669"/>
    <property type="project" value="UniProtKB-SubCell"/>
</dbReference>
<keyword evidence="4" id="KW-0472">Membrane</keyword>
<reference evidence="6" key="1">
    <citation type="submission" date="2020-05" db="EMBL/GenBank/DDBJ databases">
        <title>Phylogenomic resolution of chytrid fungi.</title>
        <authorList>
            <person name="Stajich J.E."/>
            <person name="Amses K."/>
            <person name="Simmons R."/>
            <person name="Seto K."/>
            <person name="Myers J."/>
            <person name="Bonds A."/>
            <person name="Quandt C.A."/>
            <person name="Barry K."/>
            <person name="Liu P."/>
            <person name="Grigoriev I."/>
            <person name="Longcore J.E."/>
            <person name="James T.Y."/>
        </authorList>
    </citation>
    <scope>NUCLEOTIDE SEQUENCE</scope>
    <source>
        <strain evidence="6">JEL0476</strain>
    </source>
</reference>
<dbReference type="Pfam" id="PF01490">
    <property type="entry name" value="Aa_trans"/>
    <property type="match status" value="1"/>
</dbReference>
<dbReference type="Proteomes" id="UP001211065">
    <property type="component" value="Unassembled WGS sequence"/>
</dbReference>
<gene>
    <name evidence="6" type="ORF">HK099_007096</name>
</gene>
<evidence type="ECO:0000259" key="5">
    <source>
        <dbReference type="Pfam" id="PF01490"/>
    </source>
</evidence>
<proteinExistence type="predicted"/>
<dbReference type="AlphaFoldDB" id="A0AAD5U1N8"/>
<feature type="non-terminal residue" evidence="6">
    <location>
        <position position="115"/>
    </location>
</feature>
<evidence type="ECO:0000313" key="6">
    <source>
        <dbReference type="EMBL" id="KAJ3213974.1"/>
    </source>
</evidence>
<evidence type="ECO:0000256" key="1">
    <source>
        <dbReference type="ARBA" id="ARBA00004370"/>
    </source>
</evidence>
<dbReference type="EMBL" id="JADGJW010000660">
    <property type="protein sequence ID" value="KAJ3213974.1"/>
    <property type="molecule type" value="Genomic_DNA"/>
</dbReference>
<sequence>IPYTFASTGLALGPILLIISGLTTTYTVKLLIDCADVAYYENAKQDCSTPSINDLAIATFKDIPLLGPLLSNLLNISAVIFGVGNAVASLIAVGDSSSQYENRRRKKGSGILYIQ</sequence>
<feature type="domain" description="Amino acid transporter transmembrane" evidence="5">
    <location>
        <begin position="1"/>
        <end position="96"/>
    </location>
</feature>